<comment type="caution">
    <text evidence="2">The sequence shown here is derived from an EMBL/GenBank/DDBJ whole genome shotgun (WGS) entry which is preliminary data.</text>
</comment>
<organism evidence="2">
    <name type="scientific">marine sediment metagenome</name>
    <dbReference type="NCBI Taxonomy" id="412755"/>
    <lineage>
        <taxon>unclassified sequences</taxon>
        <taxon>metagenomes</taxon>
        <taxon>ecological metagenomes</taxon>
    </lineage>
</organism>
<dbReference type="PANTHER" id="PTHR43415">
    <property type="entry name" value="SPERMIDINE N(1)-ACETYLTRANSFERASE"/>
    <property type="match status" value="1"/>
</dbReference>
<dbReference type="GO" id="GO:0016747">
    <property type="term" value="F:acyltransferase activity, transferring groups other than amino-acyl groups"/>
    <property type="evidence" value="ECO:0007669"/>
    <property type="project" value="InterPro"/>
</dbReference>
<dbReference type="EMBL" id="LAZR01003966">
    <property type="protein sequence ID" value="KKN13037.1"/>
    <property type="molecule type" value="Genomic_DNA"/>
</dbReference>
<name>A0A0F9NLT7_9ZZZZ</name>
<evidence type="ECO:0000259" key="1">
    <source>
        <dbReference type="PROSITE" id="PS51186"/>
    </source>
</evidence>
<dbReference type="SUPFAM" id="SSF55729">
    <property type="entry name" value="Acyl-CoA N-acyltransferases (Nat)"/>
    <property type="match status" value="1"/>
</dbReference>
<dbReference type="Pfam" id="PF13302">
    <property type="entry name" value="Acetyltransf_3"/>
    <property type="match status" value="1"/>
</dbReference>
<feature type="non-terminal residue" evidence="2">
    <location>
        <position position="1"/>
    </location>
</feature>
<sequence>NLYTKWKNDPKNRKYSINPIPQSVEEMKKSLEPKKQEVKEDIFFEIWHKKDNIPIGFISFIRIGWYNRSALIFLMIGELKYWGQGIASEGVKLLVNYGFNELNLHKISAEILAPDKASLRVFEKNSFNFEIRLEKEVFYDGKFVDKLSYVIFKKDWRGISG</sequence>
<dbReference type="PANTHER" id="PTHR43415:SF3">
    <property type="entry name" value="GNAT-FAMILY ACETYLTRANSFERASE"/>
    <property type="match status" value="1"/>
</dbReference>
<evidence type="ECO:0000313" key="2">
    <source>
        <dbReference type="EMBL" id="KKN13037.1"/>
    </source>
</evidence>
<gene>
    <name evidence="2" type="ORF">LCGC14_1010340</name>
</gene>
<dbReference type="AlphaFoldDB" id="A0A0F9NLT7"/>
<feature type="domain" description="N-acetyltransferase" evidence="1">
    <location>
        <begin position="10"/>
        <end position="145"/>
    </location>
</feature>
<protein>
    <recommendedName>
        <fullName evidence="1">N-acetyltransferase domain-containing protein</fullName>
    </recommendedName>
</protein>
<proteinExistence type="predicted"/>
<dbReference type="Gene3D" id="3.40.630.30">
    <property type="match status" value="1"/>
</dbReference>
<reference evidence="2" key="1">
    <citation type="journal article" date="2015" name="Nature">
        <title>Complex archaea that bridge the gap between prokaryotes and eukaryotes.</title>
        <authorList>
            <person name="Spang A."/>
            <person name="Saw J.H."/>
            <person name="Jorgensen S.L."/>
            <person name="Zaremba-Niedzwiedzka K."/>
            <person name="Martijn J."/>
            <person name="Lind A.E."/>
            <person name="van Eijk R."/>
            <person name="Schleper C."/>
            <person name="Guy L."/>
            <person name="Ettema T.J."/>
        </authorList>
    </citation>
    <scope>NUCLEOTIDE SEQUENCE</scope>
</reference>
<dbReference type="InterPro" id="IPR016181">
    <property type="entry name" value="Acyl_CoA_acyltransferase"/>
</dbReference>
<dbReference type="PROSITE" id="PS51186">
    <property type="entry name" value="GNAT"/>
    <property type="match status" value="1"/>
</dbReference>
<dbReference type="InterPro" id="IPR000182">
    <property type="entry name" value="GNAT_dom"/>
</dbReference>
<accession>A0A0F9NLT7</accession>